<dbReference type="STRING" id="199890.A0A182P1C5"/>
<name>A0A182P1C5_9DIPT</name>
<feature type="compositionally biased region" description="Low complexity" evidence="9">
    <location>
        <begin position="1288"/>
        <end position="1297"/>
    </location>
</feature>
<evidence type="ECO:0000256" key="6">
    <source>
        <dbReference type="ARBA" id="ARBA00022840"/>
    </source>
</evidence>
<organism evidence="10 11">
    <name type="scientific">Anopheles epiroticus</name>
    <dbReference type="NCBI Taxonomy" id="199890"/>
    <lineage>
        <taxon>Eukaryota</taxon>
        <taxon>Metazoa</taxon>
        <taxon>Ecdysozoa</taxon>
        <taxon>Arthropoda</taxon>
        <taxon>Hexapoda</taxon>
        <taxon>Insecta</taxon>
        <taxon>Pterygota</taxon>
        <taxon>Neoptera</taxon>
        <taxon>Endopterygota</taxon>
        <taxon>Diptera</taxon>
        <taxon>Nematocera</taxon>
        <taxon>Culicoidea</taxon>
        <taxon>Culicidae</taxon>
        <taxon>Anophelinae</taxon>
        <taxon>Anopheles</taxon>
    </lineage>
</organism>
<keyword evidence="6" id="KW-0067">ATP-binding</keyword>
<feature type="compositionally biased region" description="Low complexity" evidence="9">
    <location>
        <begin position="393"/>
        <end position="419"/>
    </location>
</feature>
<feature type="compositionally biased region" description="Gly residues" evidence="9">
    <location>
        <begin position="1339"/>
        <end position="1374"/>
    </location>
</feature>
<feature type="compositionally biased region" description="Polar residues" evidence="9">
    <location>
        <begin position="1380"/>
        <end position="1421"/>
    </location>
</feature>
<dbReference type="PANTHER" id="PTHR24350">
    <property type="entry name" value="SERINE/THREONINE-PROTEIN KINASE IAL-RELATED"/>
    <property type="match status" value="1"/>
</dbReference>
<proteinExistence type="predicted"/>
<feature type="region of interest" description="Disordered" evidence="9">
    <location>
        <begin position="514"/>
        <end position="646"/>
    </location>
</feature>
<sequence>MCEVATLTDSIQQRSVAPAAAAAAPPLLVGIMGQTSSSGTAASNNNNNHLQHAGATRNGKKMYHRHSSVQPALASIRLLKKENSLTVGGSGAGKRDAVLLQKARTESRNMDQYGLLLANGGATNGATAAPTVTAAPSCPSEVTTASNDLTALLSSGSAADVDRSVSSVAGNGTSSREFFKSGDDTYHRTDCCYYRTMDNGYHKLPSDSYHKTTEGCYVKMADGSFRRLDYIPGGGGNATDGEEDGSGTTVAAAAAPPVQYRVRNPMMKFLKRSKSHTPATIVQLQKEKERKAAASGAPPHHRLSTIQSTDGGGGDAGRQQAVVAAAALLQHASHHHHHQKSVPTSGSLLVASSASSQPQPLLSSQQAHQQQQHSHSHQHHSHSHHHHHHNHAHPPSASSIVEQQQQQQQPAAVTTRQQQSGAAVPNHPNRRVMVTMIDGGLPVVAKSKPIHDKPKSAKARVQEVKRDKVIQWEREESLAATTMSASKEFERNEAIRKSIRLKAPVRMEVAGTTGVATSTSTTTTTSCPPPITSPTGTRRPVSLMTSPLPSPRLATLGVRERNLRNELDSSNTTQRHLLQRPSPPVRSSTTTSGTARVEIRDGYSLKLSDITRADPVPSGGGERSGGGGSKDQQNSSTTDESVDVQSLSVLQTLERQINTMEFDERMKQRRDLLLQPPGSPGSPIMNSSTMAMTRRKDHRPVHYGELPSLLNTGISDVATGNGFGYLEREDSTGVVDDSDDELVHARQNAFKRGEEGRSSTGGATGYSKKPKATRIINRTVSDTKNAEVAVKTIRLKKLAPKPPVVVAMKPTAPPAPSTTSTDKGKGLGLGRGGTVTTSNNASTAGSSSATGSTSTTSSSTGSGGTAATPTIGSTGTTTGSKPAPITTEKKISAEVLKQFAAQTQKVQVTLEREKPSIHIWLEDETVPRKLRNVHDHVWGSPNMQMRGTPARWRTGEEHIGKYKLLKTIGKGNFAKVKLAKHVPTNKEVAIKIIDKTQLNPSSLQKLYREKFLVLNPSKRANLETIMKDKWMNMGYEDDELKPYVEPLPDLKDQKRIACPPGQLERTQGLDGIAMKNLEIFQRFITGVGPTTAVAAAAAAAAVGAGGGGVGGGGGGGVVSNMVAAGGGTGTVVGTGGGGTAGVTGNSVLAGANNNHSSGTGGSGGGASERTSISSNFKRQNTIDSATIKENTARLAAQNQRPASSITKPITSVDNSSISSPAKARTTSSSTSTKYDPSNGARTVGPSAGLMPRRSTTLYEKTSSTEKTNSTADPTSNSFVAPIPEFNRGNSASSAATSGAGGGGGAANSGSTNNAGTGTTGATTGSTTGGGGTTITSTTGGSGSVSVGGGGGAGSVTGGGNGGSGGGGGGGGTGKGHVKSASVSSPGPSADSTTNSAATNDPLRQSMVNRNSLTPAVNSSRQPVAFPRNVPSRSTFHSGQTRSRNSTVYAGTGGNVGDSPHSGKTFLQRLTTRFSKR</sequence>
<feature type="region of interest" description="Disordered" evidence="9">
    <location>
        <begin position="330"/>
        <end position="431"/>
    </location>
</feature>
<dbReference type="Proteomes" id="UP000075885">
    <property type="component" value="Unassembled WGS sequence"/>
</dbReference>
<feature type="region of interest" description="Disordered" evidence="9">
    <location>
        <begin position="1149"/>
        <end position="1476"/>
    </location>
</feature>
<feature type="compositionally biased region" description="Low complexity" evidence="9">
    <location>
        <begin position="834"/>
        <end position="880"/>
    </location>
</feature>
<feature type="compositionally biased region" description="Polar residues" evidence="9">
    <location>
        <begin position="1467"/>
        <end position="1476"/>
    </location>
</feature>
<comment type="catalytic activity">
    <reaction evidence="7">
        <text>L-threonyl-[protein] + ATP = O-phospho-L-threonyl-[protein] + ADP + H(+)</text>
        <dbReference type="Rhea" id="RHEA:46608"/>
        <dbReference type="Rhea" id="RHEA-COMP:11060"/>
        <dbReference type="Rhea" id="RHEA-COMP:11605"/>
        <dbReference type="ChEBI" id="CHEBI:15378"/>
        <dbReference type="ChEBI" id="CHEBI:30013"/>
        <dbReference type="ChEBI" id="CHEBI:30616"/>
        <dbReference type="ChEBI" id="CHEBI:61977"/>
        <dbReference type="ChEBI" id="CHEBI:456216"/>
        <dbReference type="EC" id="2.7.11.1"/>
    </reaction>
</comment>
<feature type="region of interest" description="Disordered" evidence="9">
    <location>
        <begin position="804"/>
        <end position="884"/>
    </location>
</feature>
<dbReference type="GO" id="GO:0005524">
    <property type="term" value="F:ATP binding"/>
    <property type="evidence" value="ECO:0007669"/>
    <property type="project" value="UniProtKB-KW"/>
</dbReference>
<dbReference type="InterPro" id="IPR011009">
    <property type="entry name" value="Kinase-like_dom_sf"/>
</dbReference>
<dbReference type="InterPro" id="IPR030616">
    <property type="entry name" value="Aur-like"/>
</dbReference>
<protein>
    <recommendedName>
        <fullName evidence="1">non-specific serine/threonine protein kinase</fullName>
        <ecNumber evidence="1">2.7.11.1</ecNumber>
    </recommendedName>
</protein>
<feature type="compositionally biased region" description="Low complexity" evidence="9">
    <location>
        <begin position="36"/>
        <end position="55"/>
    </location>
</feature>
<evidence type="ECO:0000256" key="5">
    <source>
        <dbReference type="ARBA" id="ARBA00022777"/>
    </source>
</evidence>
<dbReference type="VEuPathDB" id="VectorBase:AEPI000707"/>
<feature type="compositionally biased region" description="Low complexity" evidence="9">
    <location>
        <begin position="1259"/>
        <end position="1270"/>
    </location>
</feature>
<evidence type="ECO:0000256" key="3">
    <source>
        <dbReference type="ARBA" id="ARBA00022679"/>
    </source>
</evidence>
<evidence type="ECO:0000256" key="4">
    <source>
        <dbReference type="ARBA" id="ARBA00022741"/>
    </source>
</evidence>
<dbReference type="GO" id="GO:0004674">
    <property type="term" value="F:protein serine/threonine kinase activity"/>
    <property type="evidence" value="ECO:0007669"/>
    <property type="project" value="UniProtKB-KW"/>
</dbReference>
<evidence type="ECO:0000256" key="9">
    <source>
        <dbReference type="SAM" id="MobiDB-lite"/>
    </source>
</evidence>
<feature type="compositionally biased region" description="Polar residues" evidence="9">
    <location>
        <begin position="630"/>
        <end position="646"/>
    </location>
</feature>
<evidence type="ECO:0000256" key="2">
    <source>
        <dbReference type="ARBA" id="ARBA00022527"/>
    </source>
</evidence>
<keyword evidence="2" id="KW-0723">Serine/threonine-protein kinase</keyword>
<keyword evidence="11" id="KW-1185">Reference proteome</keyword>
<dbReference type="Gene3D" id="3.30.200.20">
    <property type="entry name" value="Phosphorylase Kinase, domain 1"/>
    <property type="match status" value="1"/>
</dbReference>
<evidence type="ECO:0000256" key="8">
    <source>
        <dbReference type="ARBA" id="ARBA00048679"/>
    </source>
</evidence>
<keyword evidence="5" id="KW-0418">Kinase</keyword>
<dbReference type="SUPFAM" id="SSF56112">
    <property type="entry name" value="Protein kinase-like (PK-like)"/>
    <property type="match status" value="1"/>
</dbReference>
<feature type="compositionally biased region" description="Low complexity" evidence="9">
    <location>
        <begin position="1307"/>
        <end position="1325"/>
    </location>
</feature>
<feature type="compositionally biased region" description="Low complexity" evidence="9">
    <location>
        <begin position="345"/>
        <end position="373"/>
    </location>
</feature>
<feature type="compositionally biased region" description="Polar residues" evidence="9">
    <location>
        <begin position="1196"/>
        <end position="1219"/>
    </location>
</feature>
<feature type="compositionally biased region" description="Gly residues" evidence="9">
    <location>
        <begin position="618"/>
        <end position="629"/>
    </location>
</feature>
<evidence type="ECO:0000256" key="1">
    <source>
        <dbReference type="ARBA" id="ARBA00012513"/>
    </source>
</evidence>
<feature type="compositionally biased region" description="Low complexity" evidence="9">
    <location>
        <begin position="585"/>
        <end position="594"/>
    </location>
</feature>
<feature type="region of interest" description="Disordered" evidence="9">
    <location>
        <begin position="750"/>
        <end position="773"/>
    </location>
</feature>
<feature type="compositionally biased region" description="Polar residues" evidence="9">
    <location>
        <begin position="1430"/>
        <end position="1448"/>
    </location>
</feature>
<feature type="region of interest" description="Disordered" evidence="9">
    <location>
        <begin position="285"/>
        <end position="318"/>
    </location>
</feature>
<reference evidence="11" key="1">
    <citation type="submission" date="2013-03" db="EMBL/GenBank/DDBJ databases">
        <title>The Genome Sequence of Anopheles epiroticus epiroticus2.</title>
        <authorList>
            <consortium name="The Broad Institute Genomics Platform"/>
            <person name="Neafsey D.E."/>
            <person name="Howell P."/>
            <person name="Walker B."/>
            <person name="Young S.K."/>
            <person name="Zeng Q."/>
            <person name="Gargeya S."/>
            <person name="Fitzgerald M."/>
            <person name="Haas B."/>
            <person name="Abouelleil A."/>
            <person name="Allen A.W."/>
            <person name="Alvarado L."/>
            <person name="Arachchi H.M."/>
            <person name="Berlin A.M."/>
            <person name="Chapman S.B."/>
            <person name="Gainer-Dewar J."/>
            <person name="Goldberg J."/>
            <person name="Griggs A."/>
            <person name="Gujja S."/>
            <person name="Hansen M."/>
            <person name="Howarth C."/>
            <person name="Imamovic A."/>
            <person name="Ireland A."/>
            <person name="Larimer J."/>
            <person name="McCowan C."/>
            <person name="Murphy C."/>
            <person name="Pearson M."/>
            <person name="Poon T.W."/>
            <person name="Priest M."/>
            <person name="Roberts A."/>
            <person name="Saif S."/>
            <person name="Shea T."/>
            <person name="Sisk P."/>
            <person name="Sykes S."/>
            <person name="Wortman J."/>
            <person name="Nusbaum C."/>
            <person name="Birren B."/>
        </authorList>
    </citation>
    <scope>NUCLEOTIDE SEQUENCE [LARGE SCALE GENOMIC DNA]</scope>
    <source>
        <strain evidence="11">Epiroticus2</strain>
    </source>
</reference>
<dbReference type="EC" id="2.7.11.1" evidence="1"/>
<feature type="compositionally biased region" description="Basic residues" evidence="9">
    <location>
        <begin position="374"/>
        <end position="392"/>
    </location>
</feature>
<dbReference type="FunFam" id="3.30.200.20:FF:000003">
    <property type="entry name" value="Non-specific serine/threonine protein kinase"/>
    <property type="match status" value="1"/>
</dbReference>
<keyword evidence="4" id="KW-0547">Nucleotide-binding</keyword>
<dbReference type="EnsemblMetazoa" id="AEPI000707-RA">
    <property type="protein sequence ID" value="AEPI000707-PA"/>
    <property type="gene ID" value="AEPI000707"/>
</dbReference>
<evidence type="ECO:0000313" key="11">
    <source>
        <dbReference type="Proteomes" id="UP000075885"/>
    </source>
</evidence>
<evidence type="ECO:0000313" key="10">
    <source>
        <dbReference type="EnsemblMetazoa" id="AEPI000707-PA"/>
    </source>
</evidence>
<feature type="compositionally biased region" description="Basic and acidic residues" evidence="9">
    <location>
        <begin position="558"/>
        <end position="567"/>
    </location>
</feature>
<keyword evidence="3" id="KW-0808">Transferase</keyword>
<reference evidence="10" key="2">
    <citation type="submission" date="2020-05" db="UniProtKB">
        <authorList>
            <consortium name="EnsemblMetazoa"/>
        </authorList>
    </citation>
    <scope>IDENTIFICATION</scope>
    <source>
        <strain evidence="10">Epiroticus2</strain>
    </source>
</reference>
<evidence type="ECO:0000256" key="7">
    <source>
        <dbReference type="ARBA" id="ARBA00047899"/>
    </source>
</evidence>
<feature type="compositionally biased region" description="Low complexity" evidence="9">
    <location>
        <begin position="514"/>
        <end position="526"/>
    </location>
</feature>
<accession>A0A182P1C5</accession>
<feature type="region of interest" description="Disordered" evidence="9">
    <location>
        <begin position="36"/>
        <end position="60"/>
    </location>
</feature>
<feature type="compositionally biased region" description="Polar residues" evidence="9">
    <location>
        <begin position="1168"/>
        <end position="1189"/>
    </location>
</feature>
<comment type="catalytic activity">
    <reaction evidence="8">
        <text>L-seryl-[protein] + ATP = O-phospho-L-seryl-[protein] + ADP + H(+)</text>
        <dbReference type="Rhea" id="RHEA:17989"/>
        <dbReference type="Rhea" id="RHEA-COMP:9863"/>
        <dbReference type="Rhea" id="RHEA-COMP:11604"/>
        <dbReference type="ChEBI" id="CHEBI:15378"/>
        <dbReference type="ChEBI" id="CHEBI:29999"/>
        <dbReference type="ChEBI" id="CHEBI:30616"/>
        <dbReference type="ChEBI" id="CHEBI:83421"/>
        <dbReference type="ChEBI" id="CHEBI:456216"/>
        <dbReference type="EC" id="2.7.11.1"/>
    </reaction>
</comment>